<dbReference type="Proteomes" id="UP000036367">
    <property type="component" value="Unassembled WGS sequence"/>
</dbReference>
<keyword evidence="2" id="KW-1185">Reference proteome</keyword>
<proteinExistence type="predicted"/>
<evidence type="ECO:0000313" key="1">
    <source>
        <dbReference type="EMBL" id="KLU03483.1"/>
    </source>
</evidence>
<reference evidence="1" key="1">
    <citation type="submission" date="2015-05" db="EMBL/GenBank/DDBJ databases">
        <title>Permanent draft genome of Rhodopirellula islandicus K833.</title>
        <authorList>
            <person name="Kizina J."/>
            <person name="Richter M."/>
            <person name="Glockner F.O."/>
            <person name="Harder J."/>
        </authorList>
    </citation>
    <scope>NUCLEOTIDE SEQUENCE [LARGE SCALE GENOMIC DNA]</scope>
    <source>
        <strain evidence="1">K833</strain>
    </source>
</reference>
<comment type="caution">
    <text evidence="1">The sequence shown here is derived from an EMBL/GenBank/DDBJ whole genome shotgun (WGS) entry which is preliminary data.</text>
</comment>
<protein>
    <submittedName>
        <fullName evidence="1">Uncharacterized protein</fullName>
    </submittedName>
</protein>
<evidence type="ECO:0000313" key="2">
    <source>
        <dbReference type="Proteomes" id="UP000036367"/>
    </source>
</evidence>
<accession>A0A0J1BAE6</accession>
<dbReference type="EMBL" id="LECT01000037">
    <property type="protein sequence ID" value="KLU03483.1"/>
    <property type="molecule type" value="Genomic_DNA"/>
</dbReference>
<sequence>MSRKQGVDIGENAVGAERLREFVDLLNQVFAWNCHLTVTANGRFLRHRRKRSG</sequence>
<name>A0A0J1BAE6_RHOIS</name>
<gene>
    <name evidence="1" type="ORF">RISK_004487</name>
</gene>
<organism evidence="1 2">
    <name type="scientific">Rhodopirellula islandica</name>
    <dbReference type="NCBI Taxonomy" id="595434"/>
    <lineage>
        <taxon>Bacteria</taxon>
        <taxon>Pseudomonadati</taxon>
        <taxon>Planctomycetota</taxon>
        <taxon>Planctomycetia</taxon>
        <taxon>Pirellulales</taxon>
        <taxon>Pirellulaceae</taxon>
        <taxon>Rhodopirellula</taxon>
    </lineage>
</organism>
<dbReference type="PATRIC" id="fig|595434.4.peg.4260"/>
<dbReference type="AlphaFoldDB" id="A0A0J1BAE6"/>